<accession>A0AAW1MB75</accession>
<gene>
    <name evidence="1" type="ORF">QE152_g8476</name>
</gene>
<dbReference type="EMBL" id="JASPKY010000068">
    <property type="protein sequence ID" value="KAK9743510.1"/>
    <property type="molecule type" value="Genomic_DNA"/>
</dbReference>
<evidence type="ECO:0000313" key="2">
    <source>
        <dbReference type="Proteomes" id="UP001458880"/>
    </source>
</evidence>
<dbReference type="AlphaFoldDB" id="A0AAW1MB75"/>
<organism evidence="1 2">
    <name type="scientific">Popillia japonica</name>
    <name type="common">Japanese beetle</name>
    <dbReference type="NCBI Taxonomy" id="7064"/>
    <lineage>
        <taxon>Eukaryota</taxon>
        <taxon>Metazoa</taxon>
        <taxon>Ecdysozoa</taxon>
        <taxon>Arthropoda</taxon>
        <taxon>Hexapoda</taxon>
        <taxon>Insecta</taxon>
        <taxon>Pterygota</taxon>
        <taxon>Neoptera</taxon>
        <taxon>Endopterygota</taxon>
        <taxon>Coleoptera</taxon>
        <taxon>Polyphaga</taxon>
        <taxon>Scarabaeiformia</taxon>
        <taxon>Scarabaeidae</taxon>
        <taxon>Rutelinae</taxon>
        <taxon>Popillia</taxon>
    </lineage>
</organism>
<proteinExistence type="predicted"/>
<keyword evidence="2" id="KW-1185">Reference proteome</keyword>
<comment type="caution">
    <text evidence="1">The sequence shown here is derived from an EMBL/GenBank/DDBJ whole genome shotgun (WGS) entry which is preliminary data.</text>
</comment>
<sequence>MAVVEAVPGGESSSGPGVLVPGIGKRNGVNCCVCAWVGGGRGGGELADVDPTEPGSLKPCVLLSSGVSKKLRLNSEPASKTTSGAILSGDGALPRLPLKDWSILKTSMMQATKEEEEEQRCVLPTHTSLPLQLPIPLVLFSWLSSSSSNTSFTVRSNVFIILRTCYARVITCHNRWSQRCRNTFASRTDAA</sequence>
<protein>
    <submittedName>
        <fullName evidence="1">Uncharacterized protein</fullName>
    </submittedName>
</protein>
<evidence type="ECO:0000313" key="1">
    <source>
        <dbReference type="EMBL" id="KAK9743510.1"/>
    </source>
</evidence>
<dbReference type="Proteomes" id="UP001458880">
    <property type="component" value="Unassembled WGS sequence"/>
</dbReference>
<name>A0AAW1MB75_POPJA</name>
<reference evidence="1 2" key="1">
    <citation type="journal article" date="2024" name="BMC Genomics">
        <title>De novo assembly and annotation of Popillia japonica's genome with initial clues to its potential as an invasive pest.</title>
        <authorList>
            <person name="Cucini C."/>
            <person name="Boschi S."/>
            <person name="Funari R."/>
            <person name="Cardaioli E."/>
            <person name="Iannotti N."/>
            <person name="Marturano G."/>
            <person name="Paoli F."/>
            <person name="Bruttini M."/>
            <person name="Carapelli A."/>
            <person name="Frati F."/>
            <person name="Nardi F."/>
        </authorList>
    </citation>
    <scope>NUCLEOTIDE SEQUENCE [LARGE SCALE GENOMIC DNA]</scope>
    <source>
        <strain evidence="1">DMR45628</strain>
    </source>
</reference>